<proteinExistence type="predicted"/>
<evidence type="ECO:0000313" key="3">
    <source>
        <dbReference type="Proteomes" id="UP000298416"/>
    </source>
</evidence>
<dbReference type="Proteomes" id="UP000298416">
    <property type="component" value="Unassembled WGS sequence"/>
</dbReference>
<evidence type="ECO:0000256" key="1">
    <source>
        <dbReference type="SAM" id="MobiDB-lite"/>
    </source>
</evidence>
<reference evidence="2" key="2">
    <citation type="submission" date="2020-08" db="EMBL/GenBank/DDBJ databases">
        <title>Plant Genome Project.</title>
        <authorList>
            <person name="Zhang R.-G."/>
        </authorList>
    </citation>
    <scope>NUCLEOTIDE SEQUENCE</scope>
    <source>
        <strain evidence="2">Huo1</strain>
        <tissue evidence="2">Leaf</tissue>
    </source>
</reference>
<keyword evidence="3" id="KW-1185">Reference proteome</keyword>
<gene>
    <name evidence="2" type="ORF">SASPL_132294</name>
</gene>
<protein>
    <submittedName>
        <fullName evidence="2">Uncharacterized protein</fullName>
    </submittedName>
</protein>
<organism evidence="2">
    <name type="scientific">Salvia splendens</name>
    <name type="common">Scarlet sage</name>
    <dbReference type="NCBI Taxonomy" id="180675"/>
    <lineage>
        <taxon>Eukaryota</taxon>
        <taxon>Viridiplantae</taxon>
        <taxon>Streptophyta</taxon>
        <taxon>Embryophyta</taxon>
        <taxon>Tracheophyta</taxon>
        <taxon>Spermatophyta</taxon>
        <taxon>Magnoliopsida</taxon>
        <taxon>eudicotyledons</taxon>
        <taxon>Gunneridae</taxon>
        <taxon>Pentapetalae</taxon>
        <taxon>asterids</taxon>
        <taxon>lamiids</taxon>
        <taxon>Lamiales</taxon>
        <taxon>Lamiaceae</taxon>
        <taxon>Nepetoideae</taxon>
        <taxon>Mentheae</taxon>
        <taxon>Salviinae</taxon>
        <taxon>Salvia</taxon>
        <taxon>Salvia subgen. Calosphace</taxon>
        <taxon>core Calosphace</taxon>
    </lineage>
</organism>
<dbReference type="EMBL" id="PNBA02000011">
    <property type="protein sequence ID" value="KAG6409259.1"/>
    <property type="molecule type" value="Genomic_DNA"/>
</dbReference>
<sequence length="279" mass="31322">MYGPQPYSCSDWEQLGVLSDYYEPPHERSNSSRYSVRRNAYRPSGELSDYYEPPHVRSNSSWYFARQNVYRPPRNAFNSGDQFAEQERPLRQPHCTRQSPNLGWSSSESHQQPFLHAKKRDLLGSALPNVQLVEEEHCEYLGNMLLMDSKSETKVEEVCGVDASNSNATGAYISSIALLDEKHGVEEDRAVSHTYHQVSASKEIYWSCISDMNSILSTSLPLSAAALLSDVKCLHVPDGDFKCLQVPDAEVNTVDVDPAVVVCPINDIAERLLDHLLGN</sequence>
<name>A0A8X8ZMG0_SALSN</name>
<evidence type="ECO:0000313" key="2">
    <source>
        <dbReference type="EMBL" id="KAG6409259.1"/>
    </source>
</evidence>
<feature type="region of interest" description="Disordered" evidence="1">
    <location>
        <begin position="75"/>
        <end position="110"/>
    </location>
</feature>
<comment type="caution">
    <text evidence="2">The sequence shown here is derived from an EMBL/GenBank/DDBJ whole genome shotgun (WGS) entry which is preliminary data.</text>
</comment>
<reference evidence="2" key="1">
    <citation type="submission" date="2018-01" db="EMBL/GenBank/DDBJ databases">
        <authorList>
            <person name="Mao J.F."/>
        </authorList>
    </citation>
    <scope>NUCLEOTIDE SEQUENCE</scope>
    <source>
        <strain evidence="2">Huo1</strain>
        <tissue evidence="2">Leaf</tissue>
    </source>
</reference>
<dbReference type="AlphaFoldDB" id="A0A8X8ZMG0"/>
<feature type="compositionally biased region" description="Polar residues" evidence="1">
    <location>
        <begin position="95"/>
        <end position="110"/>
    </location>
</feature>
<accession>A0A8X8ZMG0</accession>